<organism evidence="11 12">
    <name type="scientific">Amycolatopsis melonis</name>
    <dbReference type="NCBI Taxonomy" id="3156488"/>
    <lineage>
        <taxon>Bacteria</taxon>
        <taxon>Bacillati</taxon>
        <taxon>Actinomycetota</taxon>
        <taxon>Actinomycetes</taxon>
        <taxon>Pseudonocardiales</taxon>
        <taxon>Pseudonocardiaceae</taxon>
        <taxon>Amycolatopsis</taxon>
    </lineage>
</organism>
<comment type="subcellular location">
    <subcellularLocation>
        <location evidence="7">Cell membrane</location>
        <topology evidence="7">Multi-pass membrane protein</topology>
    </subcellularLocation>
    <subcellularLocation>
        <location evidence="1">Membrane</location>
        <topology evidence="1">Multi-pass membrane protein</topology>
    </subcellularLocation>
</comment>
<dbReference type="PANTHER" id="PTHR24220">
    <property type="entry name" value="IMPORT ATP-BINDING PROTEIN"/>
    <property type="match status" value="1"/>
</dbReference>
<dbReference type="InterPro" id="IPR003593">
    <property type="entry name" value="AAA+_ATPase"/>
</dbReference>
<feature type="chain" id="PRO_5045846180" evidence="8">
    <location>
        <begin position="22"/>
        <end position="667"/>
    </location>
</feature>
<feature type="domain" description="ABC transmembrane type-1" evidence="10">
    <location>
        <begin position="60"/>
        <end position="245"/>
    </location>
</feature>
<evidence type="ECO:0000313" key="12">
    <source>
        <dbReference type="Proteomes" id="UP001440984"/>
    </source>
</evidence>
<feature type="domain" description="ABC transporter" evidence="9">
    <location>
        <begin position="482"/>
        <end position="667"/>
    </location>
</feature>
<keyword evidence="12" id="KW-1185">Reference proteome</keyword>
<keyword evidence="6 7" id="KW-0472">Membrane</keyword>
<dbReference type="InterPro" id="IPR017871">
    <property type="entry name" value="ABC_transporter-like_CS"/>
</dbReference>
<feature type="domain" description="ABC transporter" evidence="9">
    <location>
        <begin position="249"/>
        <end position="490"/>
    </location>
</feature>
<evidence type="ECO:0000256" key="1">
    <source>
        <dbReference type="ARBA" id="ARBA00004141"/>
    </source>
</evidence>
<keyword evidence="4 11" id="KW-0067">ATP-binding</keyword>
<feature type="transmembrane region" description="Helical" evidence="7">
    <location>
        <begin position="118"/>
        <end position="138"/>
    </location>
</feature>
<dbReference type="PROSITE" id="PS50893">
    <property type="entry name" value="ABC_TRANSPORTER_2"/>
    <property type="match status" value="2"/>
</dbReference>
<protein>
    <submittedName>
        <fullName evidence="11">ATP-binding cassette domain-containing protein</fullName>
    </submittedName>
</protein>
<evidence type="ECO:0000256" key="3">
    <source>
        <dbReference type="ARBA" id="ARBA00022741"/>
    </source>
</evidence>
<dbReference type="InterPro" id="IPR015854">
    <property type="entry name" value="ABC_transpr_LolD-like"/>
</dbReference>
<reference evidence="11 12" key="1">
    <citation type="submission" date="2024-05" db="EMBL/GenBank/DDBJ databases">
        <authorList>
            <person name="Zhao H."/>
            <person name="Xu Y."/>
            <person name="Lin S."/>
            <person name="Spain J.C."/>
            <person name="Zhou N.-Y."/>
        </authorList>
    </citation>
    <scope>NUCLEOTIDE SEQUENCE [LARGE SCALE GENOMIC DNA]</scope>
    <source>
        <strain evidence="11 12">NEAU-NG30</strain>
    </source>
</reference>
<keyword evidence="8" id="KW-0732">Signal</keyword>
<sequence length="667" mass="69641">MRRWWPLACLGLFAAAVLAGAAVPGTAAVTGLPWTPPGPGHPLGTDVLGRDVLTRTLAGGAAVLGLALPAGLLTTALGTLAGLAATSRGERLLTRLSGGVLMLPSLLLVLIGAAVLPYWAAVPVVMVLLGVPMSARVVHATARPLRRAGFVEAAVAHGESPVRELLPAVAGTVLADLGLRIVTALQLAVAVTVLGFGPPPPAADWAAMLRENLPGVDLNPWSVLAPAGALAVLAVAVTLALDLAGRTPARKREIVHKEPSTADGLVLGGTWRGGDRVLELDVHVRPGTVLGVTGASGAGKTSLLRLLLGDLPPATTSWRGSLAHRGVAIRPGTARARRWRRDHVGFLGQDPALDPLRRIGSSVADGLRRRDARAVRDLLARLGLPDGIARRYPHQISGGEAQRVALARALAADPDVLVLDEPTSALDGETLERVTAALAGRTAVVVSHDRAWLARVADDVLDLGQQVPDGERTVVRTGAPVFRGDGLELSEGELVVLLGKSGAGKTTLLRRLSRGGLVERDGWTRPRPGEVELLRQDAFGALNPARTLADAVGRPLRVLHGVKRPHAEAVRLLAEVGLGPEFAARRPGECSGGQRQRAALARALAARPRVLLADEPTSALDAVTASAVLDVLDRRRAHGLAVLLVTHDERLAARADRVLKIEEGQLR</sequence>
<gene>
    <name evidence="11" type="ORF">ABJI51_03185</name>
</gene>
<evidence type="ECO:0000256" key="5">
    <source>
        <dbReference type="ARBA" id="ARBA00022989"/>
    </source>
</evidence>
<feature type="transmembrane region" description="Helical" evidence="7">
    <location>
        <begin position="57"/>
        <end position="80"/>
    </location>
</feature>
<accession>A0ABV0L728</accession>
<evidence type="ECO:0000256" key="7">
    <source>
        <dbReference type="RuleBase" id="RU363032"/>
    </source>
</evidence>
<keyword evidence="3" id="KW-0547">Nucleotide-binding</keyword>
<comment type="caution">
    <text evidence="11">The sequence shown here is derived from an EMBL/GenBank/DDBJ whole genome shotgun (WGS) entry which is preliminary data.</text>
</comment>
<dbReference type="PROSITE" id="PS50928">
    <property type="entry name" value="ABC_TM1"/>
    <property type="match status" value="1"/>
</dbReference>
<evidence type="ECO:0000256" key="2">
    <source>
        <dbReference type="ARBA" id="ARBA00022692"/>
    </source>
</evidence>
<dbReference type="GO" id="GO:0005524">
    <property type="term" value="F:ATP binding"/>
    <property type="evidence" value="ECO:0007669"/>
    <property type="project" value="UniProtKB-KW"/>
</dbReference>
<dbReference type="PROSITE" id="PS00211">
    <property type="entry name" value="ABC_TRANSPORTER_1"/>
    <property type="match status" value="2"/>
</dbReference>
<feature type="transmembrane region" description="Helical" evidence="7">
    <location>
        <begin position="92"/>
        <end position="112"/>
    </location>
</feature>
<dbReference type="Pfam" id="PF00005">
    <property type="entry name" value="ABC_tran"/>
    <property type="match status" value="2"/>
</dbReference>
<feature type="signal peptide" evidence="8">
    <location>
        <begin position="1"/>
        <end position="21"/>
    </location>
</feature>
<dbReference type="Pfam" id="PF00528">
    <property type="entry name" value="BPD_transp_1"/>
    <property type="match status" value="1"/>
</dbReference>
<keyword evidence="5 7" id="KW-1133">Transmembrane helix</keyword>
<comment type="similarity">
    <text evidence="7">Belongs to the binding-protein-dependent transport system permease family.</text>
</comment>
<proteinExistence type="inferred from homology"/>
<evidence type="ECO:0000256" key="8">
    <source>
        <dbReference type="SAM" id="SignalP"/>
    </source>
</evidence>
<evidence type="ECO:0000259" key="10">
    <source>
        <dbReference type="PROSITE" id="PS50928"/>
    </source>
</evidence>
<dbReference type="SUPFAM" id="SSF161098">
    <property type="entry name" value="MetI-like"/>
    <property type="match status" value="1"/>
</dbReference>
<dbReference type="Gene3D" id="3.40.50.300">
    <property type="entry name" value="P-loop containing nucleotide triphosphate hydrolases"/>
    <property type="match status" value="2"/>
</dbReference>
<dbReference type="PANTHER" id="PTHR24220:SF685">
    <property type="entry name" value="ABC TRANSPORTER RELATED"/>
    <property type="match status" value="1"/>
</dbReference>
<evidence type="ECO:0000313" key="11">
    <source>
        <dbReference type="EMBL" id="MEQ0558063.1"/>
    </source>
</evidence>
<dbReference type="SUPFAM" id="SSF52540">
    <property type="entry name" value="P-loop containing nucleoside triphosphate hydrolases"/>
    <property type="match status" value="2"/>
</dbReference>
<dbReference type="InterPro" id="IPR000515">
    <property type="entry name" value="MetI-like"/>
</dbReference>
<dbReference type="SMART" id="SM00382">
    <property type="entry name" value="AAA"/>
    <property type="match status" value="2"/>
</dbReference>
<name>A0ABV0L728_9PSEU</name>
<dbReference type="RefSeq" id="WP_348947390.1">
    <property type="nucleotide sequence ID" value="NZ_JBDZYD010000001.1"/>
</dbReference>
<evidence type="ECO:0000256" key="4">
    <source>
        <dbReference type="ARBA" id="ARBA00022840"/>
    </source>
</evidence>
<keyword evidence="2 7" id="KW-0812">Transmembrane</keyword>
<dbReference type="EMBL" id="JBDZYD010000001">
    <property type="protein sequence ID" value="MEQ0558063.1"/>
    <property type="molecule type" value="Genomic_DNA"/>
</dbReference>
<dbReference type="Proteomes" id="UP001440984">
    <property type="component" value="Unassembled WGS sequence"/>
</dbReference>
<feature type="transmembrane region" description="Helical" evidence="7">
    <location>
        <begin position="218"/>
        <end position="241"/>
    </location>
</feature>
<dbReference type="InterPro" id="IPR035906">
    <property type="entry name" value="MetI-like_sf"/>
</dbReference>
<dbReference type="InterPro" id="IPR027417">
    <property type="entry name" value="P-loop_NTPase"/>
</dbReference>
<keyword evidence="7" id="KW-0813">Transport</keyword>
<evidence type="ECO:0000256" key="6">
    <source>
        <dbReference type="ARBA" id="ARBA00023136"/>
    </source>
</evidence>
<dbReference type="InterPro" id="IPR003439">
    <property type="entry name" value="ABC_transporter-like_ATP-bd"/>
</dbReference>
<evidence type="ECO:0000259" key="9">
    <source>
        <dbReference type="PROSITE" id="PS50893"/>
    </source>
</evidence>